<proteinExistence type="inferred from homology"/>
<dbReference type="PROSITE" id="PS50082">
    <property type="entry name" value="WD_REPEATS_2"/>
    <property type="match status" value="3"/>
</dbReference>
<dbReference type="PANTHER" id="PTHR19877:SF13">
    <property type="entry name" value="SERINE-THREONINE KINASE RECEPTOR-ASSOCIATED PROTEIN"/>
    <property type="match status" value="1"/>
</dbReference>
<evidence type="ECO:0000313" key="8">
    <source>
        <dbReference type="EMBL" id="GMF35488.1"/>
    </source>
</evidence>
<dbReference type="OrthoDB" id="200206at2759"/>
<keyword evidence="9" id="KW-1185">Reference proteome</keyword>
<dbReference type="Pfam" id="PF00400">
    <property type="entry name" value="WD40"/>
    <property type="match status" value="3"/>
</dbReference>
<dbReference type="SMART" id="SM00320">
    <property type="entry name" value="WD40"/>
    <property type="match status" value="6"/>
</dbReference>
<evidence type="ECO:0000256" key="6">
    <source>
        <dbReference type="ARBA" id="ARBA00040390"/>
    </source>
</evidence>
<dbReference type="GO" id="GO:0000387">
    <property type="term" value="P:spliceosomal snRNP assembly"/>
    <property type="evidence" value="ECO:0007669"/>
    <property type="project" value="TreeGrafter"/>
</dbReference>
<evidence type="ECO:0000256" key="1">
    <source>
        <dbReference type="ARBA" id="ARBA00022574"/>
    </source>
</evidence>
<feature type="repeat" description="WD" evidence="7">
    <location>
        <begin position="102"/>
        <end position="135"/>
    </location>
</feature>
<comment type="caution">
    <text evidence="8">The sequence shown here is derived from an EMBL/GenBank/DDBJ whole genome shotgun (WGS) entry which is preliminary data.</text>
</comment>
<reference evidence="8" key="1">
    <citation type="submission" date="2023-04" db="EMBL/GenBank/DDBJ databases">
        <title>Phytophthora lilii NBRC 32176.</title>
        <authorList>
            <person name="Ichikawa N."/>
            <person name="Sato H."/>
            <person name="Tonouchi N."/>
        </authorList>
    </citation>
    <scope>NUCLEOTIDE SEQUENCE</scope>
    <source>
        <strain evidence="8">NBRC 32176</strain>
    </source>
</reference>
<feature type="repeat" description="WD" evidence="7">
    <location>
        <begin position="315"/>
        <end position="356"/>
    </location>
</feature>
<keyword evidence="3" id="KW-0677">Repeat</keyword>
<dbReference type="GO" id="GO:0032797">
    <property type="term" value="C:SMN complex"/>
    <property type="evidence" value="ECO:0007669"/>
    <property type="project" value="TreeGrafter"/>
</dbReference>
<dbReference type="InterPro" id="IPR036322">
    <property type="entry name" value="WD40_repeat_dom_sf"/>
</dbReference>
<gene>
    <name evidence="8" type="ORF">Plil01_001507200</name>
</gene>
<evidence type="ECO:0000256" key="7">
    <source>
        <dbReference type="PROSITE-ProRule" id="PRU00221"/>
    </source>
</evidence>
<dbReference type="AlphaFoldDB" id="A0A9W6XBH1"/>
<dbReference type="Gene3D" id="2.130.10.10">
    <property type="entry name" value="YVTN repeat-like/Quinoprotein amine dehydrogenase"/>
    <property type="match status" value="3"/>
</dbReference>
<accession>A0A9W6XBH1</accession>
<dbReference type="InterPro" id="IPR001680">
    <property type="entry name" value="WD40_rpt"/>
</dbReference>
<dbReference type="PANTHER" id="PTHR19877">
    <property type="entry name" value="EUKARYOTIC TRANSLATION INITIATION FACTOR 3 SUBUNIT I"/>
    <property type="match status" value="1"/>
</dbReference>
<dbReference type="PROSITE" id="PS50294">
    <property type="entry name" value="WD_REPEATS_REGION"/>
    <property type="match status" value="2"/>
</dbReference>
<feature type="repeat" description="WD" evidence="7">
    <location>
        <begin position="61"/>
        <end position="102"/>
    </location>
</feature>
<dbReference type="EMBL" id="BSXW01001286">
    <property type="protein sequence ID" value="GMF35488.1"/>
    <property type="molecule type" value="Genomic_DNA"/>
</dbReference>
<organism evidence="8 9">
    <name type="scientific">Phytophthora lilii</name>
    <dbReference type="NCBI Taxonomy" id="2077276"/>
    <lineage>
        <taxon>Eukaryota</taxon>
        <taxon>Sar</taxon>
        <taxon>Stramenopiles</taxon>
        <taxon>Oomycota</taxon>
        <taxon>Peronosporomycetes</taxon>
        <taxon>Peronosporales</taxon>
        <taxon>Peronosporaceae</taxon>
        <taxon>Phytophthora</taxon>
    </lineage>
</organism>
<dbReference type="InterPro" id="IPR015943">
    <property type="entry name" value="WD40/YVTN_repeat-like_dom_sf"/>
</dbReference>
<comment type="similarity">
    <text evidence="5">Belongs to the WD repeat STRAP family.</text>
</comment>
<dbReference type="Proteomes" id="UP001165083">
    <property type="component" value="Unassembled WGS sequence"/>
</dbReference>
<keyword evidence="2" id="KW-0507">mRNA processing</keyword>
<dbReference type="SUPFAM" id="SSF50978">
    <property type="entry name" value="WD40 repeat-like"/>
    <property type="match status" value="1"/>
</dbReference>
<evidence type="ECO:0000256" key="3">
    <source>
        <dbReference type="ARBA" id="ARBA00022737"/>
    </source>
</evidence>
<name>A0A9W6XBH1_9STRA</name>
<evidence type="ECO:0000256" key="4">
    <source>
        <dbReference type="ARBA" id="ARBA00023187"/>
    </source>
</evidence>
<keyword evidence="4" id="KW-0508">mRNA splicing</keyword>
<evidence type="ECO:0000256" key="2">
    <source>
        <dbReference type="ARBA" id="ARBA00022664"/>
    </source>
</evidence>
<dbReference type="InterPro" id="IPR020472">
    <property type="entry name" value="WD40_PAC1"/>
</dbReference>
<dbReference type="GO" id="GO:0003723">
    <property type="term" value="F:RNA binding"/>
    <property type="evidence" value="ECO:0007669"/>
    <property type="project" value="TreeGrafter"/>
</dbReference>
<protein>
    <recommendedName>
        <fullName evidence="6">Serine-threonine kinase receptor-associated protein</fullName>
    </recommendedName>
</protein>
<evidence type="ECO:0000313" key="9">
    <source>
        <dbReference type="Proteomes" id="UP001165083"/>
    </source>
</evidence>
<sequence length="366" mass="39737">MSSPASPPSPAALRQIPIVCPGHSRPLAELQYSASNLLISACHDKLPMLRHGASGDWIGTFEGHKGAVWSAKLDPEAEFAATGSADFSVKIWDALTGDVVTTLEHKHVVKSVAFSRDGARLLTAGHEKLLRVFDVLGVKEQLQTYKAEGRTGIVVLPPPPLAEMHTAQQIRKVVVLSDRLAATGEVDGTVTVWDLDAYAQTRQFKVDADVMDMEASRDGKVLTVAAGKQVRCCGVVFFFSFCSSVWWRLMCCCYQVYFYDVEKDFALLHAFPMPISFAEEGGASLHPTEPKFVAGGSDTWVRVFDFETGELLETHKGHHGPVRCLRYSPSGDSFATGSEDGTIRIWQNDSKSAAATSVAETAANSS</sequence>
<dbReference type="PRINTS" id="PR00320">
    <property type="entry name" value="GPROTEINBRPT"/>
</dbReference>
<evidence type="ECO:0000256" key="5">
    <source>
        <dbReference type="ARBA" id="ARBA00038394"/>
    </source>
</evidence>
<keyword evidence="1 7" id="KW-0853">WD repeat</keyword>